<keyword evidence="7" id="KW-0378">Hydrolase</keyword>
<evidence type="ECO:0000256" key="12">
    <source>
        <dbReference type="ARBA" id="ARBA00043691"/>
    </source>
</evidence>
<feature type="signal peptide" evidence="14">
    <location>
        <begin position="1"/>
        <end position="19"/>
    </location>
</feature>
<keyword evidence="16" id="KW-1185">Reference proteome</keyword>
<evidence type="ECO:0000313" key="15">
    <source>
        <dbReference type="EMBL" id="KAK7579969.1"/>
    </source>
</evidence>
<dbReference type="GO" id="GO:0052745">
    <property type="term" value="F:inositol phosphate phosphatase activity"/>
    <property type="evidence" value="ECO:0007669"/>
    <property type="project" value="TreeGrafter"/>
</dbReference>
<gene>
    <name evidence="15" type="ORF">V9T40_000598</name>
</gene>
<comment type="catalytic activity">
    <reaction evidence="12">
        <text>1D-myo-inositol hexakisphosphate + H2O = 1D-myo-inositol 1,2,4,5,6-pentakisphosphate + phosphate</text>
        <dbReference type="Rhea" id="RHEA:16989"/>
        <dbReference type="ChEBI" id="CHEBI:15377"/>
        <dbReference type="ChEBI" id="CHEBI:43474"/>
        <dbReference type="ChEBI" id="CHEBI:57798"/>
        <dbReference type="ChEBI" id="CHEBI:58130"/>
        <dbReference type="EC" id="3.1.3.62"/>
    </reaction>
    <physiologicalReaction direction="left-to-right" evidence="12">
        <dbReference type="Rhea" id="RHEA:16990"/>
    </physiologicalReaction>
</comment>
<evidence type="ECO:0000256" key="13">
    <source>
        <dbReference type="ARBA" id="ARBA00043832"/>
    </source>
</evidence>
<keyword evidence="6 14" id="KW-0732">Signal</keyword>
<evidence type="ECO:0000313" key="16">
    <source>
        <dbReference type="Proteomes" id="UP001367676"/>
    </source>
</evidence>
<keyword evidence="8" id="KW-0472">Membrane</keyword>
<name>A0AAN9TD68_9HEMI</name>
<dbReference type="EC" id="3.1.3.80" evidence="3"/>
<comment type="subcellular location">
    <subcellularLocation>
        <location evidence="1">Membrane</location>
    </subcellularLocation>
</comment>
<dbReference type="PANTHER" id="PTHR20963:SF8">
    <property type="entry name" value="MULTIPLE INOSITOL POLYPHOSPHATE PHOSPHATASE 1"/>
    <property type="match status" value="1"/>
</dbReference>
<evidence type="ECO:0000256" key="5">
    <source>
        <dbReference type="ARBA" id="ARBA00018097"/>
    </source>
</evidence>
<dbReference type="AlphaFoldDB" id="A0AAN9TD68"/>
<evidence type="ECO:0000256" key="10">
    <source>
        <dbReference type="ARBA" id="ARBA00043668"/>
    </source>
</evidence>
<evidence type="ECO:0000256" key="4">
    <source>
        <dbReference type="ARBA" id="ARBA00013040"/>
    </source>
</evidence>
<evidence type="ECO:0000256" key="6">
    <source>
        <dbReference type="ARBA" id="ARBA00022729"/>
    </source>
</evidence>
<dbReference type="Proteomes" id="UP001367676">
    <property type="component" value="Unassembled WGS sequence"/>
</dbReference>
<evidence type="ECO:0000256" key="1">
    <source>
        <dbReference type="ARBA" id="ARBA00004370"/>
    </source>
</evidence>
<comment type="similarity">
    <text evidence="2">Belongs to the histidine acid phosphatase family. MINPP1 subfamily.</text>
</comment>
<proteinExistence type="inferred from homology"/>
<evidence type="ECO:0000256" key="9">
    <source>
        <dbReference type="ARBA" id="ARBA00031642"/>
    </source>
</evidence>
<organism evidence="15 16">
    <name type="scientific">Parthenolecanium corni</name>
    <dbReference type="NCBI Taxonomy" id="536013"/>
    <lineage>
        <taxon>Eukaryota</taxon>
        <taxon>Metazoa</taxon>
        <taxon>Ecdysozoa</taxon>
        <taxon>Arthropoda</taxon>
        <taxon>Hexapoda</taxon>
        <taxon>Insecta</taxon>
        <taxon>Pterygota</taxon>
        <taxon>Neoptera</taxon>
        <taxon>Paraneoptera</taxon>
        <taxon>Hemiptera</taxon>
        <taxon>Sternorrhyncha</taxon>
        <taxon>Coccoidea</taxon>
        <taxon>Coccidae</taxon>
        <taxon>Parthenolecanium</taxon>
    </lineage>
</organism>
<evidence type="ECO:0000256" key="2">
    <source>
        <dbReference type="ARBA" id="ARBA00008422"/>
    </source>
</evidence>
<dbReference type="EC" id="3.1.3.62" evidence="4"/>
<dbReference type="GO" id="GO:0034417">
    <property type="term" value="F:bisphosphoglycerate 3-phosphatase activity"/>
    <property type="evidence" value="ECO:0007669"/>
    <property type="project" value="UniProtKB-EC"/>
</dbReference>
<accession>A0AAN9TD68</accession>
<comment type="catalytic activity">
    <reaction evidence="13">
        <text>(2R)-2,3-bisphosphoglycerate + H2O = (2R)-2-phosphoglycerate + phosphate</text>
        <dbReference type="Rhea" id="RHEA:27381"/>
        <dbReference type="ChEBI" id="CHEBI:15377"/>
        <dbReference type="ChEBI" id="CHEBI:43474"/>
        <dbReference type="ChEBI" id="CHEBI:58248"/>
        <dbReference type="ChEBI" id="CHEBI:58289"/>
        <dbReference type="EC" id="3.1.3.80"/>
    </reaction>
    <physiologicalReaction direction="left-to-right" evidence="13">
        <dbReference type="Rhea" id="RHEA:27382"/>
    </physiologicalReaction>
</comment>
<comment type="catalytic activity">
    <reaction evidence="10">
        <text>1D-myo-inositol 1,2,5,6-tetrakisphosphate + H2O = 1D-myo-inositol 1,2,6-trisphosphate + phosphate</text>
        <dbReference type="Rhea" id="RHEA:77119"/>
        <dbReference type="ChEBI" id="CHEBI:15377"/>
        <dbReference type="ChEBI" id="CHEBI:43474"/>
        <dbReference type="ChEBI" id="CHEBI:195535"/>
        <dbReference type="ChEBI" id="CHEBI:195537"/>
        <dbReference type="EC" id="3.1.3.62"/>
    </reaction>
    <physiologicalReaction direction="left-to-right" evidence="10">
        <dbReference type="Rhea" id="RHEA:77120"/>
    </physiologicalReaction>
</comment>
<comment type="caution">
    <text evidence="15">The sequence shown here is derived from an EMBL/GenBank/DDBJ whole genome shotgun (WGS) entry which is preliminary data.</text>
</comment>
<evidence type="ECO:0000256" key="3">
    <source>
        <dbReference type="ARBA" id="ARBA00012976"/>
    </source>
</evidence>
<feature type="chain" id="PRO_5042897596" description="Multiple inositol polyphosphate phosphatase 1" evidence="14">
    <location>
        <begin position="20"/>
        <end position="732"/>
    </location>
</feature>
<reference evidence="15 16" key="1">
    <citation type="submission" date="2024-03" db="EMBL/GenBank/DDBJ databases">
        <title>Adaptation during the transition from Ophiocordyceps entomopathogen to insect associate is accompanied by gene loss and intensified selection.</title>
        <authorList>
            <person name="Ward C.M."/>
            <person name="Onetto C.A."/>
            <person name="Borneman A.R."/>
        </authorList>
    </citation>
    <scope>NUCLEOTIDE SEQUENCE [LARGE SCALE GENOMIC DNA]</scope>
    <source>
        <strain evidence="15">AWRI1</strain>
        <tissue evidence="15">Single Adult Female</tissue>
    </source>
</reference>
<dbReference type="Gene3D" id="3.40.50.1240">
    <property type="entry name" value="Phosphoglycerate mutase-like"/>
    <property type="match status" value="4"/>
</dbReference>
<dbReference type="CDD" id="cd07061">
    <property type="entry name" value="HP_HAP_like"/>
    <property type="match status" value="2"/>
</dbReference>
<dbReference type="InterPro" id="IPR029033">
    <property type="entry name" value="His_PPase_superfam"/>
</dbReference>
<dbReference type="InterPro" id="IPR000560">
    <property type="entry name" value="His_Pase_clade-2"/>
</dbReference>
<protein>
    <recommendedName>
        <fullName evidence="5">Multiple inositol polyphosphate phosphatase 1</fullName>
        <ecNumber evidence="4">3.1.3.62</ecNumber>
        <ecNumber evidence="3">3.1.3.80</ecNumber>
    </recommendedName>
    <alternativeName>
        <fullName evidence="9">2,3-bisphosphoglycerate 3-phosphatase</fullName>
    </alternativeName>
</protein>
<dbReference type="PANTHER" id="PTHR20963">
    <property type="entry name" value="MULTIPLE INOSITOL POLYPHOSPHATE PHOSPHATASE-RELATED"/>
    <property type="match status" value="1"/>
</dbReference>
<evidence type="ECO:0000256" key="7">
    <source>
        <dbReference type="ARBA" id="ARBA00022801"/>
    </source>
</evidence>
<dbReference type="Pfam" id="PF00328">
    <property type="entry name" value="His_Phos_2"/>
    <property type="match status" value="3"/>
</dbReference>
<evidence type="ECO:0000256" key="8">
    <source>
        <dbReference type="ARBA" id="ARBA00023136"/>
    </source>
</evidence>
<dbReference type="SUPFAM" id="SSF53254">
    <property type="entry name" value="Phosphoglycerate mutase-like"/>
    <property type="match status" value="2"/>
</dbReference>
<sequence>MWMKLYISLGLISIECLVAIVCYDYDEYCYSDDSTPYGYFGTKTPYDNVRSKEITSPNDCSTYFIWSLISHGTRHVIDSDGLSPKSLSDIRDEIVKNHEQDGRGELCEEDLDLLKNWKFPWNKTTYGELAEQGKVDMENLAVRWERKFPAFINQRDKFQVGTYTNASENKELNEFTKSSLIDDICYEISVRLGYENTLKFDFVIKLYRQCALEKANKPSAKSAFCTAFTADSLEVLEYYDDLDTYYAFGYGTSNNTNRACSLAQDLYKKLDVVRSYDDQRGAFYFGQGYNVLTLLTKLGMFFDSRPLKHDNFAYQESREWRTSFINPFASNFVAVMYNCSNERKVSFYVNEGRVQYPGCDKGVCSWSLLKEKFKNEILKECPAGKESTVFTYLLCIDVKSGFSYGDESYCYMKDQNPYVYFGSRTAYENVHGELFLLPGCGVVHIWGLLRHGTRLGGRKYGLSTRFIPRIKNEIIENHEIHKRGKLCNEDIQNLKTWHYNWSENMDYELTEQGEADMKNLAKRLQTIFPSFVTLSKENFTFKTSSRSRCQKSAIAFTNGLLNTSVSNLEDNNIITDDKLLRVGFIIAKKSEDFVKDLYTHCAYENAWVPYSRPGFCAAFSKDDLKIFEYAADLEDYYAQGYGSEKNTKLSCSILEDLLAKITNAKCCENSSHKGTFYFAHSETLLPTFAQLGLFKDEEPLRHDNFEYMDARRKWRSSFMDSFASNLLVVLYR</sequence>
<evidence type="ECO:0000256" key="14">
    <source>
        <dbReference type="SAM" id="SignalP"/>
    </source>
</evidence>
<comment type="catalytic activity">
    <reaction evidence="11">
        <text>1D-myo-inositol 1,2,4,5,6-pentakisphosphate + H2O = 1D-myo-inositol 1,2,5,6-tetrakisphosphate + phosphate</text>
        <dbReference type="Rhea" id="RHEA:77115"/>
        <dbReference type="ChEBI" id="CHEBI:15377"/>
        <dbReference type="ChEBI" id="CHEBI:43474"/>
        <dbReference type="ChEBI" id="CHEBI:57798"/>
        <dbReference type="ChEBI" id="CHEBI:195535"/>
        <dbReference type="EC" id="3.1.3.62"/>
    </reaction>
    <physiologicalReaction direction="left-to-right" evidence="11">
        <dbReference type="Rhea" id="RHEA:77116"/>
    </physiologicalReaction>
</comment>
<dbReference type="GO" id="GO:0016020">
    <property type="term" value="C:membrane"/>
    <property type="evidence" value="ECO:0007669"/>
    <property type="project" value="UniProtKB-SubCell"/>
</dbReference>
<evidence type="ECO:0000256" key="11">
    <source>
        <dbReference type="ARBA" id="ARBA00043671"/>
    </source>
</evidence>
<dbReference type="GO" id="GO:0003993">
    <property type="term" value="F:acid phosphatase activity"/>
    <property type="evidence" value="ECO:0007669"/>
    <property type="project" value="TreeGrafter"/>
</dbReference>
<dbReference type="EMBL" id="JBBCAQ010000034">
    <property type="protein sequence ID" value="KAK7579969.1"/>
    <property type="molecule type" value="Genomic_DNA"/>
</dbReference>